<evidence type="ECO:0000313" key="2">
    <source>
        <dbReference type="Proteomes" id="UP000661607"/>
    </source>
</evidence>
<protein>
    <recommendedName>
        <fullName evidence="3">SAM-dependent methyltransferase</fullName>
    </recommendedName>
</protein>
<gene>
    <name evidence="1" type="ORF">H4W81_003716</name>
</gene>
<dbReference type="EMBL" id="JADBEF010000001">
    <property type="protein sequence ID" value="MBE1560937.1"/>
    <property type="molecule type" value="Genomic_DNA"/>
</dbReference>
<sequence length="98" mass="10359">MPAEPERLTWAVDTLAVTPDDRLLEIGCGPGVARDPGPELALITSLLAARGKHFLFYEPPVAERAAALAADLTRTLSSHGLTPSVVRGGERLVCVRAS</sequence>
<dbReference type="Proteomes" id="UP000661607">
    <property type="component" value="Unassembled WGS sequence"/>
</dbReference>
<keyword evidence="2" id="KW-1185">Reference proteome</keyword>
<reference evidence="1 2" key="1">
    <citation type="submission" date="2020-10" db="EMBL/GenBank/DDBJ databases">
        <title>Sequencing the genomes of 1000 actinobacteria strains.</title>
        <authorList>
            <person name="Klenk H.-P."/>
        </authorList>
    </citation>
    <scope>NUCLEOTIDE SEQUENCE [LARGE SCALE GENOMIC DNA]</scope>
    <source>
        <strain evidence="1 2">DSM 43748</strain>
    </source>
</reference>
<name>A0ABR9KH89_9ACTN</name>
<evidence type="ECO:0008006" key="3">
    <source>
        <dbReference type="Google" id="ProtNLM"/>
    </source>
</evidence>
<dbReference type="RefSeq" id="WP_192775943.1">
    <property type="nucleotide sequence ID" value="NZ_BAAASY010000014.1"/>
</dbReference>
<proteinExistence type="predicted"/>
<evidence type="ECO:0000313" key="1">
    <source>
        <dbReference type="EMBL" id="MBE1560937.1"/>
    </source>
</evidence>
<dbReference type="SUPFAM" id="SSF53335">
    <property type="entry name" value="S-adenosyl-L-methionine-dependent methyltransferases"/>
    <property type="match status" value="1"/>
</dbReference>
<organism evidence="1 2">
    <name type="scientific">Nonomuraea africana</name>
    <dbReference type="NCBI Taxonomy" id="46171"/>
    <lineage>
        <taxon>Bacteria</taxon>
        <taxon>Bacillati</taxon>
        <taxon>Actinomycetota</taxon>
        <taxon>Actinomycetes</taxon>
        <taxon>Streptosporangiales</taxon>
        <taxon>Streptosporangiaceae</taxon>
        <taxon>Nonomuraea</taxon>
    </lineage>
</organism>
<accession>A0ABR9KH89</accession>
<dbReference type="InterPro" id="IPR029063">
    <property type="entry name" value="SAM-dependent_MTases_sf"/>
</dbReference>
<comment type="caution">
    <text evidence="1">The sequence shown here is derived from an EMBL/GenBank/DDBJ whole genome shotgun (WGS) entry which is preliminary data.</text>
</comment>